<dbReference type="SMART" id="SM00282">
    <property type="entry name" value="LamG"/>
    <property type="match status" value="6"/>
</dbReference>
<evidence type="ECO:0000256" key="3">
    <source>
        <dbReference type="SAM" id="MobiDB-lite"/>
    </source>
</evidence>
<keyword evidence="4" id="KW-1133">Transmembrane helix</keyword>
<feature type="domain" description="EGF-like" evidence="7">
    <location>
        <begin position="688"/>
        <end position="724"/>
    </location>
</feature>
<dbReference type="GO" id="GO:0005509">
    <property type="term" value="F:calcium ion binding"/>
    <property type="evidence" value="ECO:0007669"/>
    <property type="project" value="InterPro"/>
</dbReference>
<dbReference type="InterPro" id="IPR050372">
    <property type="entry name" value="Neurexin-related_CASP"/>
</dbReference>
<keyword evidence="4" id="KW-0812">Transmembrane</keyword>
<dbReference type="STRING" id="158441.A0A226EQ70"/>
<dbReference type="PROSITE" id="PS00010">
    <property type="entry name" value="ASX_HYDROXYL"/>
    <property type="match status" value="1"/>
</dbReference>
<dbReference type="PROSITE" id="PS50025">
    <property type="entry name" value="LAM_G_DOMAIN"/>
    <property type="match status" value="5"/>
</dbReference>
<dbReference type="EMBL" id="LNIX01000002">
    <property type="protein sequence ID" value="OXA59338.1"/>
    <property type="molecule type" value="Genomic_DNA"/>
</dbReference>
<dbReference type="SUPFAM" id="SSF57196">
    <property type="entry name" value="EGF/Laminin"/>
    <property type="match status" value="1"/>
</dbReference>
<dbReference type="InterPro" id="IPR001791">
    <property type="entry name" value="Laminin_G"/>
</dbReference>
<dbReference type="Pfam" id="PF00008">
    <property type="entry name" value="EGF"/>
    <property type="match status" value="1"/>
</dbReference>
<dbReference type="PROSITE" id="PS00022">
    <property type="entry name" value="EGF_1"/>
    <property type="match status" value="1"/>
</dbReference>
<comment type="caution">
    <text evidence="2">Lacks conserved residue(s) required for the propagation of feature annotation.</text>
</comment>
<dbReference type="OMA" id="IKFSLQC"/>
<dbReference type="OrthoDB" id="6275838at2759"/>
<dbReference type="Pfam" id="PF02210">
    <property type="entry name" value="Laminin_G_2"/>
    <property type="match status" value="6"/>
</dbReference>
<keyword evidence="2" id="KW-0245">EGF-like domain</keyword>
<dbReference type="InterPro" id="IPR000152">
    <property type="entry name" value="EGF-type_Asp/Asn_hydroxyl_site"/>
</dbReference>
<dbReference type="PROSITE" id="PS50026">
    <property type="entry name" value="EGF_3"/>
    <property type="match status" value="3"/>
</dbReference>
<keyword evidence="5" id="KW-0732">Signal</keyword>
<keyword evidence="1 2" id="KW-1015">Disulfide bond</keyword>
<feature type="disulfide bond" evidence="2">
    <location>
        <begin position="714"/>
        <end position="723"/>
    </location>
</feature>
<evidence type="ECO:0000256" key="5">
    <source>
        <dbReference type="SAM" id="SignalP"/>
    </source>
</evidence>
<feature type="domain" description="Laminin G" evidence="6">
    <location>
        <begin position="1112"/>
        <end position="1277"/>
    </location>
</feature>
<proteinExistence type="predicted"/>
<feature type="domain" description="Laminin G" evidence="6">
    <location>
        <begin position="499"/>
        <end position="684"/>
    </location>
</feature>
<feature type="signal peptide" evidence="5">
    <location>
        <begin position="1"/>
        <end position="18"/>
    </location>
</feature>
<dbReference type="GO" id="GO:0016020">
    <property type="term" value="C:membrane"/>
    <property type="evidence" value="ECO:0007669"/>
    <property type="project" value="UniProtKB-SubCell"/>
</dbReference>
<dbReference type="InterPro" id="IPR013320">
    <property type="entry name" value="ConA-like_dom_sf"/>
</dbReference>
<dbReference type="InterPro" id="IPR000742">
    <property type="entry name" value="EGF"/>
</dbReference>
<evidence type="ECO:0000256" key="2">
    <source>
        <dbReference type="PROSITE-ProRule" id="PRU00076"/>
    </source>
</evidence>
<dbReference type="SUPFAM" id="SSF49899">
    <property type="entry name" value="Concanavalin A-like lectins/glucanases"/>
    <property type="match status" value="6"/>
</dbReference>
<evidence type="ECO:0000256" key="1">
    <source>
        <dbReference type="ARBA" id="ARBA00023157"/>
    </source>
</evidence>
<dbReference type="Gene3D" id="2.60.120.200">
    <property type="match status" value="6"/>
</dbReference>
<dbReference type="SMART" id="SM00181">
    <property type="entry name" value="EGF"/>
    <property type="match status" value="3"/>
</dbReference>
<dbReference type="Gene3D" id="2.10.25.10">
    <property type="entry name" value="Laminin"/>
    <property type="match status" value="3"/>
</dbReference>
<dbReference type="PANTHER" id="PTHR15036:SF89">
    <property type="entry name" value="NEUREXIN 1, ISOFORM F"/>
    <property type="match status" value="1"/>
</dbReference>
<reference evidence="8 9" key="1">
    <citation type="submission" date="2015-12" db="EMBL/GenBank/DDBJ databases">
        <title>The genome of Folsomia candida.</title>
        <authorList>
            <person name="Faddeeva A."/>
            <person name="Derks M.F."/>
            <person name="Anvar Y."/>
            <person name="Smit S."/>
            <person name="Van Straalen N."/>
            <person name="Roelofs D."/>
        </authorList>
    </citation>
    <scope>NUCLEOTIDE SEQUENCE [LARGE SCALE GENOMIC DNA]</scope>
    <source>
        <strain evidence="8 9">VU population</strain>
        <tissue evidence="8">Whole body</tissue>
    </source>
</reference>
<evidence type="ECO:0000256" key="4">
    <source>
        <dbReference type="SAM" id="Phobius"/>
    </source>
</evidence>
<dbReference type="CDD" id="cd00054">
    <property type="entry name" value="EGF_CA"/>
    <property type="match status" value="2"/>
</dbReference>
<keyword evidence="9" id="KW-1185">Reference proteome</keyword>
<dbReference type="PANTHER" id="PTHR15036">
    <property type="entry name" value="PIKACHURIN-LIKE PROTEIN"/>
    <property type="match status" value="1"/>
</dbReference>
<name>A0A226EQ70_FOLCA</name>
<evidence type="ECO:0000259" key="6">
    <source>
        <dbReference type="PROSITE" id="PS50025"/>
    </source>
</evidence>
<evidence type="ECO:0000259" key="7">
    <source>
        <dbReference type="PROSITE" id="PS50026"/>
    </source>
</evidence>
<feature type="domain" description="Laminin G" evidence="6">
    <location>
        <begin position="876"/>
        <end position="1067"/>
    </location>
</feature>
<feature type="region of interest" description="Disordered" evidence="3">
    <location>
        <begin position="1352"/>
        <end position="1378"/>
    </location>
</feature>
<sequence>MSIKTFIILVTIATEISPLTLEGSSRSYIKYSPWQHTQQNNSLLLDFSTNQPDGLLLYTDDSGDVDFFELKLVEGGLRLRFNLGDGGTEILQVGRHLNDGLWHRVEISVRNGVGLTVDGFVTKEKLLGKESGGGWNNAKAGGVFVGGLPTEYNEKLGDLSLPSVVFEPRYRGSVRNVVFDSGGGVRSQTEVEWKGLISTTSSSSPHNAPHSSLSSGVDACERHDPCLHGGFCISTDNGPLCDCKHIDFQGNHCETEKPPISFTFHGSEHVGYDFRESGGEPIVSTLDEISFGFKTQRQKFHGLLFYSGDGVDYLAVTLRDGRITISINLGSGPLDAKIHPDQLRFDDGVWHLVRIHRKIQEMSMTTSLCHITASVDGTHFDRWTLAGSFTLLSSNRLTIGGYDMIRPLPGIKGVTNFIGCMRKVEYRADTLRLNLLELAKNGNKLVSISGANRFGCHDNNNPVGVELFSGGGGVVTSSVGGAVGGVGSAENVVKHMSGATVTFTTPESFLIIPKTWNSSKTFSVSLKIRTTEPNGLLIYSKSGRTFFSLEMISGHIYAHISTTPTLTPTTGTLPPAHHLRIPATTDPIDDGEWHQIRFQRNGLRSGSVSVDDVATDFNTKWTELELGDFFVGGVTMDINQEQVWSINLKNGFVGCMRGLVVGEQMVDLGGVALVQDLGSVRGGCHVGSAGYCASNPCQNSGRCRDGWGRFICECGGSFHGVVCQRESTPLTLDGSTPLTLPLPSPPTPQESHHVTLRFTTPRANGILLTHTGPTDFIEISLEHTRLKLRIKIADREKTMVTGRDLNNNQEHFLVFNRHGNLLNLKLNDIPPVSMEILTRNWSMLLTKLTLGSMTTPFSGKILQLKINGINFMKNWKKSLPSDASHLLDFVGLPQMRIYSHGDVFFSFKSVETGVVFYNGGINVDFVAMEIGGDGGVVFSWENGGGGRVLKSKNVGLNDGRWHFVEVSMDFVGASGGGGAGGVRMGVDGVWVEFVGGAGGNGTSGGGDFLELNGVLYLGGVPPSMQTSIKTKTTKGFHGCVGGLEFGGEYLNPLTDALVNGGGAQGGCNQLDVKSTDFCTTDTCQNGGICSPGKIICDCDLTGYTGVDCSLESTTYQFTSGHLIYRSPAPPTSPPTHSLALLLATTKTDSLILKIESPTTTDYLELLLSNGKIKLKFNFDGKSDHVLSMDKKIADRNLHVVKILTSFHGLSLVVDGEEVRKRGVGNLNGGVVLVGNVPSGGGDKRQFKGIISGLVYNTHRLLDMAIDRDPRIRIHGNSVHPVASISSVNFHSNKVVNNDEEELAYMQKTTASHSSSSPHSSSLNDDLLITSGDTIKCSSYHSDDEDCEILQSSGMSTSSDDLITPVYIPSPKPKTTTSVATTTTTTQNNNKICNDDDEDCFQGSGDTITTTTIKKIIPIATSTELVTIPSTITTTRRDFDFDNNNQLTTMTTITTTTDQTTIYLADTAGDSTLVIIIIIAVLMIIIVSILIIFFMCKRRDDPIYKVAEVKFNQQQMMQQEQFLRQQQLGGGGGAGGGVQVGGGVGGGGGQRKMGAVKEWYV</sequence>
<accession>A0A226EQ70</accession>
<evidence type="ECO:0000313" key="9">
    <source>
        <dbReference type="Proteomes" id="UP000198287"/>
    </source>
</evidence>
<feature type="domain" description="Laminin G" evidence="6">
    <location>
        <begin position="18"/>
        <end position="220"/>
    </location>
</feature>
<dbReference type="InterPro" id="IPR001881">
    <property type="entry name" value="EGF-like_Ca-bd_dom"/>
</dbReference>
<feature type="domain" description="Laminin G" evidence="6">
    <location>
        <begin position="261"/>
        <end position="456"/>
    </location>
</feature>
<organism evidence="8 9">
    <name type="scientific">Folsomia candida</name>
    <name type="common">Springtail</name>
    <dbReference type="NCBI Taxonomy" id="158441"/>
    <lineage>
        <taxon>Eukaryota</taxon>
        <taxon>Metazoa</taxon>
        <taxon>Ecdysozoa</taxon>
        <taxon>Arthropoda</taxon>
        <taxon>Hexapoda</taxon>
        <taxon>Collembola</taxon>
        <taxon>Entomobryomorpha</taxon>
        <taxon>Isotomoidea</taxon>
        <taxon>Isotomidae</taxon>
        <taxon>Proisotominae</taxon>
        <taxon>Folsomia</taxon>
    </lineage>
</organism>
<feature type="chain" id="PRO_5013325180" evidence="5">
    <location>
        <begin position="19"/>
        <end position="1560"/>
    </location>
</feature>
<protein>
    <submittedName>
        <fullName evidence="8">Neurexin-1</fullName>
    </submittedName>
</protein>
<dbReference type="Proteomes" id="UP000198287">
    <property type="component" value="Unassembled WGS sequence"/>
</dbReference>
<feature type="domain" description="EGF-like" evidence="7">
    <location>
        <begin position="216"/>
        <end position="254"/>
    </location>
</feature>
<feature type="domain" description="EGF-like" evidence="7">
    <location>
        <begin position="1074"/>
        <end position="1109"/>
    </location>
</feature>
<keyword evidence="4" id="KW-0472">Membrane</keyword>
<gene>
    <name evidence="8" type="ORF">Fcan01_05577</name>
</gene>
<dbReference type="CDD" id="cd00110">
    <property type="entry name" value="LamG"/>
    <property type="match status" value="6"/>
</dbReference>
<comment type="caution">
    <text evidence="8">The sequence shown here is derived from an EMBL/GenBank/DDBJ whole genome shotgun (WGS) entry which is preliminary data.</text>
</comment>
<evidence type="ECO:0000313" key="8">
    <source>
        <dbReference type="EMBL" id="OXA59338.1"/>
    </source>
</evidence>
<dbReference type="SMART" id="SM00179">
    <property type="entry name" value="EGF_CA"/>
    <property type="match status" value="2"/>
</dbReference>
<feature type="transmembrane region" description="Helical" evidence="4">
    <location>
        <begin position="1472"/>
        <end position="1494"/>
    </location>
</feature>
<dbReference type="GO" id="GO:0048513">
    <property type="term" value="P:animal organ development"/>
    <property type="evidence" value="ECO:0007669"/>
    <property type="project" value="UniProtKB-ARBA"/>
</dbReference>